<feature type="compositionally biased region" description="Low complexity" evidence="2">
    <location>
        <begin position="198"/>
        <end position="208"/>
    </location>
</feature>
<dbReference type="Pfam" id="PF13976">
    <property type="entry name" value="gag_pre-integrs"/>
    <property type="match status" value="1"/>
</dbReference>
<dbReference type="Pfam" id="PF07727">
    <property type="entry name" value="RVT_2"/>
    <property type="match status" value="1"/>
</dbReference>
<feature type="region of interest" description="Disordered" evidence="2">
    <location>
        <begin position="712"/>
        <end position="732"/>
    </location>
</feature>
<feature type="region of interest" description="Disordered" evidence="2">
    <location>
        <begin position="122"/>
        <end position="254"/>
    </location>
</feature>
<proteinExistence type="predicted"/>
<dbReference type="SUPFAM" id="SSF53098">
    <property type="entry name" value="Ribonuclease H-like"/>
    <property type="match status" value="1"/>
</dbReference>
<dbReference type="InterPro" id="IPR057670">
    <property type="entry name" value="SH3_retrovirus"/>
</dbReference>
<dbReference type="InterPro" id="IPR054722">
    <property type="entry name" value="PolX-like_BBD"/>
</dbReference>
<dbReference type="InterPro" id="IPR036397">
    <property type="entry name" value="RNaseH_sf"/>
</dbReference>
<feature type="compositionally biased region" description="Polar residues" evidence="2">
    <location>
        <begin position="188"/>
        <end position="197"/>
    </location>
</feature>
<feature type="region of interest" description="Disordered" evidence="2">
    <location>
        <begin position="775"/>
        <end position="802"/>
    </location>
</feature>
<dbReference type="InterPro" id="IPR013103">
    <property type="entry name" value="RVT_2"/>
</dbReference>
<dbReference type="InterPro" id="IPR001584">
    <property type="entry name" value="Integrase_cat-core"/>
</dbReference>
<feature type="compositionally biased region" description="Polar residues" evidence="2">
    <location>
        <begin position="775"/>
        <end position="801"/>
    </location>
</feature>
<reference evidence="4" key="2">
    <citation type="submission" date="2023-06" db="EMBL/GenBank/DDBJ databases">
        <authorList>
            <person name="Swenson N.G."/>
            <person name="Wegrzyn J.L."/>
            <person name="Mcevoy S.L."/>
        </authorList>
    </citation>
    <scope>NUCLEOTIDE SEQUENCE</scope>
    <source>
        <strain evidence="4">NS2018</strain>
        <tissue evidence="4">Leaf</tissue>
    </source>
</reference>
<dbReference type="Proteomes" id="UP001168877">
    <property type="component" value="Unassembled WGS sequence"/>
</dbReference>
<dbReference type="CDD" id="cd09272">
    <property type="entry name" value="RNase_HI_RT_Ty1"/>
    <property type="match status" value="1"/>
</dbReference>
<evidence type="ECO:0000256" key="1">
    <source>
        <dbReference type="ARBA" id="ARBA00022750"/>
    </source>
</evidence>
<sequence>MGAAQSIVTRSTTSAQAWEKLEIAYANRSNTRKLGLLDSLTNVSLEDKSVADYMQGIKTIIDNLELIGHSVDDGAVVIHTLNGLGTAYMPLASAIRARDTPISFEELYDKLLDHEAFLRRDETKKQSTPITAQFTQRTFNRRGRGQQGPHSHNTGQHQFFSHNNPHGQHHNFGSPLSRGFNPGPHNSYRPNSSSSTHQQPWRQQQQQPHSNSRPICQLCDKLGHTARTCRSRPPPAATQSWPQAHNMTSDQPVSRNNTNWILDSGASHHMTSDLQNLSLHSEYGGPEDIMLGDGKTIPITHTGSTFLNNSDNLFRLQHVLCSPNISHNLISVSQFCPHNKTSIEFFPDYFLVKDLTTGASLVRGQNKGNLYVWPQSSQPRQQVSRAHLNSASVNPVASQLAWNCRLGHPSAQVLQKIIQQQSLPVVKSGSSFPSCSACLCNKSHRLPFGKSTLTSNKPLEILFTDVWGPAHINSFDNFRYYVIFVDYFSKYTWLYPLKQKSEVPHVFRQFRALVENFFDTNIKTVYSDGSGEAQSLGIDLKIMGIQHLKSPPHTPEHVGTAERKHRHVVETALTLLHHASMPIKYWSLAFRTAVYLINHMPTPVLNNQNPYHLLFGKEPNYRKLRVFGCLCYPWLRPYVSHKLQPRSKPCVFVGYSTDHNAFLCLDRHSNRVYVSRHVVFVETEFPFAKELGHKSSHTPPDIVPWLPSPPPTVRSAQDCPLHTDPTPTSLDDSLPHDIIHVPVSSPATSISPHLPPVHQLPLTTCSQPVLSLTLPSQSHPTDTPSVTPPAQFSSPLSTDASVQHLPEPIHPSPARIIQTRSKSHVFKPKVIFDLTATTHTPPQTEPSSLTQARKHLEWRQAMSSEYDALAKNGTWDLVPSHPSQNVVGCKWIFRIKRHPDGSMARYKARLVAKGFHQRPGVDFHDTFSPVVKPVTVRLILTIAVTNGWPLRQLDVNNAFLQGTLTDDVYMIQPPDFIDSTKPQHVCKLKKAIYGLRQAPRAWYTELRNFLLAAGFLNSTCDASLFIRQRPGTTLYLLVYVDDIIVTGSSDSQVRDFIATLALRFSLKDLGLLSFFLGVEAHRTSHGLYLSQQQYIRDLLVKANMFDAKPVSTPLSLTESLKLNDGSAPTDATQYRQVLGSLQYLSLTRPDISFAVNKLSQFMHKPTTTHWNAVKRVLRYLRGSLAHGLLLSRSSPLNLHAFADADWAGDPDDRRSTTAYIVFLGSTPISWSSKKQHTVARSSTEAEFRAIASATAELNWLGQLLQELQLKVPATPVIYCDNVGATYVCANPIFHSRMKHVAIVFFFVRDQVARHQLRVAHVNTKDQLADSLTKALSRKHFQDHRSKIGVLDGSSILRGHIRGRDSQGNN</sequence>
<dbReference type="GO" id="GO:0004190">
    <property type="term" value="F:aspartic-type endopeptidase activity"/>
    <property type="evidence" value="ECO:0007669"/>
    <property type="project" value="UniProtKB-KW"/>
</dbReference>
<accession>A0AA39VTS3</accession>
<keyword evidence="1" id="KW-0378">Hydrolase</keyword>
<dbReference type="InterPro" id="IPR036875">
    <property type="entry name" value="Znf_CCHC_sf"/>
</dbReference>
<dbReference type="PANTHER" id="PTHR11439:SF483">
    <property type="entry name" value="PEPTIDE SYNTHASE GLIP-LIKE, PUTATIVE (AFU_ORTHOLOGUE AFUA_3G12920)-RELATED"/>
    <property type="match status" value="1"/>
</dbReference>
<dbReference type="EMBL" id="JAUESC010000004">
    <property type="protein sequence ID" value="KAK0598569.1"/>
    <property type="molecule type" value="Genomic_DNA"/>
</dbReference>
<gene>
    <name evidence="4" type="ORF">LWI29_035928</name>
</gene>
<dbReference type="PROSITE" id="PS50994">
    <property type="entry name" value="INTEGRASE"/>
    <property type="match status" value="1"/>
</dbReference>
<evidence type="ECO:0000256" key="2">
    <source>
        <dbReference type="SAM" id="MobiDB-lite"/>
    </source>
</evidence>
<evidence type="ECO:0000259" key="3">
    <source>
        <dbReference type="PROSITE" id="PS50994"/>
    </source>
</evidence>
<name>A0AA39VTS3_ACESA</name>
<feature type="domain" description="Integrase catalytic" evidence="3">
    <location>
        <begin position="454"/>
        <end position="618"/>
    </location>
</feature>
<dbReference type="InterPro" id="IPR012337">
    <property type="entry name" value="RNaseH-like_sf"/>
</dbReference>
<keyword evidence="1" id="KW-0064">Aspartyl protease</keyword>
<dbReference type="Gene3D" id="3.30.420.10">
    <property type="entry name" value="Ribonuclease H-like superfamily/Ribonuclease H"/>
    <property type="match status" value="1"/>
</dbReference>
<keyword evidence="5" id="KW-1185">Reference proteome</keyword>
<dbReference type="Pfam" id="PF14223">
    <property type="entry name" value="Retrotran_gag_2"/>
    <property type="match status" value="1"/>
</dbReference>
<dbReference type="SUPFAM" id="SSF57756">
    <property type="entry name" value="Retrovirus zinc finger-like domains"/>
    <property type="match status" value="1"/>
</dbReference>
<dbReference type="InterPro" id="IPR043502">
    <property type="entry name" value="DNA/RNA_pol_sf"/>
</dbReference>
<feature type="compositionally biased region" description="Polar residues" evidence="2">
    <location>
        <begin position="148"/>
        <end position="166"/>
    </location>
</feature>
<protein>
    <recommendedName>
        <fullName evidence="3">Integrase catalytic domain-containing protein</fullName>
    </recommendedName>
</protein>
<organism evidence="4 5">
    <name type="scientific">Acer saccharum</name>
    <name type="common">Sugar maple</name>
    <dbReference type="NCBI Taxonomy" id="4024"/>
    <lineage>
        <taxon>Eukaryota</taxon>
        <taxon>Viridiplantae</taxon>
        <taxon>Streptophyta</taxon>
        <taxon>Embryophyta</taxon>
        <taxon>Tracheophyta</taxon>
        <taxon>Spermatophyta</taxon>
        <taxon>Magnoliopsida</taxon>
        <taxon>eudicotyledons</taxon>
        <taxon>Gunneridae</taxon>
        <taxon>Pentapetalae</taxon>
        <taxon>rosids</taxon>
        <taxon>malvids</taxon>
        <taxon>Sapindales</taxon>
        <taxon>Sapindaceae</taxon>
        <taxon>Hippocastanoideae</taxon>
        <taxon>Acereae</taxon>
        <taxon>Acer</taxon>
    </lineage>
</organism>
<dbReference type="PANTHER" id="PTHR11439">
    <property type="entry name" value="GAG-POL-RELATED RETROTRANSPOSON"/>
    <property type="match status" value="1"/>
</dbReference>
<comment type="caution">
    <text evidence="4">The sequence shown here is derived from an EMBL/GenBank/DDBJ whole genome shotgun (WGS) entry which is preliminary data.</text>
</comment>
<evidence type="ECO:0000313" key="5">
    <source>
        <dbReference type="Proteomes" id="UP001168877"/>
    </source>
</evidence>
<keyword evidence="1" id="KW-0645">Protease</keyword>
<dbReference type="Pfam" id="PF25597">
    <property type="entry name" value="SH3_retrovirus"/>
    <property type="match status" value="1"/>
</dbReference>
<evidence type="ECO:0000313" key="4">
    <source>
        <dbReference type="EMBL" id="KAK0598569.1"/>
    </source>
</evidence>
<dbReference type="InterPro" id="IPR025724">
    <property type="entry name" value="GAG-pre-integrase_dom"/>
</dbReference>
<dbReference type="GO" id="GO:0008270">
    <property type="term" value="F:zinc ion binding"/>
    <property type="evidence" value="ECO:0007669"/>
    <property type="project" value="InterPro"/>
</dbReference>
<dbReference type="Pfam" id="PF22936">
    <property type="entry name" value="Pol_BBD"/>
    <property type="match status" value="1"/>
</dbReference>
<feature type="compositionally biased region" description="Polar residues" evidence="2">
    <location>
        <begin position="237"/>
        <end position="254"/>
    </location>
</feature>
<dbReference type="GO" id="GO:0015074">
    <property type="term" value="P:DNA integration"/>
    <property type="evidence" value="ECO:0007669"/>
    <property type="project" value="InterPro"/>
</dbReference>
<dbReference type="SUPFAM" id="SSF56672">
    <property type="entry name" value="DNA/RNA polymerases"/>
    <property type="match status" value="1"/>
</dbReference>
<dbReference type="GO" id="GO:0003676">
    <property type="term" value="F:nucleic acid binding"/>
    <property type="evidence" value="ECO:0007669"/>
    <property type="project" value="InterPro"/>
</dbReference>
<reference evidence="4" key="1">
    <citation type="journal article" date="2022" name="Plant J.">
        <title>Strategies of tolerance reflected in two North American maple genomes.</title>
        <authorList>
            <person name="McEvoy S.L."/>
            <person name="Sezen U.U."/>
            <person name="Trouern-Trend A."/>
            <person name="McMahon S.M."/>
            <person name="Schaberg P.G."/>
            <person name="Yang J."/>
            <person name="Wegrzyn J.L."/>
            <person name="Swenson N.G."/>
        </authorList>
    </citation>
    <scope>NUCLEOTIDE SEQUENCE</scope>
    <source>
        <strain evidence="4">NS2018</strain>
    </source>
</reference>
<feature type="compositionally biased region" description="Polar residues" evidence="2">
    <location>
        <begin position="126"/>
        <end position="138"/>
    </location>
</feature>